<dbReference type="EMBL" id="CM004396">
    <property type="protein sequence ID" value="OAY39408.1"/>
    <property type="molecule type" value="Genomic_DNA"/>
</dbReference>
<dbReference type="Pfam" id="PF23559">
    <property type="entry name" value="WHD_DRP"/>
    <property type="match status" value="1"/>
</dbReference>
<feature type="domain" description="NB-ARC" evidence="6">
    <location>
        <begin position="173"/>
        <end position="344"/>
    </location>
</feature>
<dbReference type="Pfam" id="PF25019">
    <property type="entry name" value="LRR_R13L1-DRL21"/>
    <property type="match status" value="1"/>
</dbReference>
<dbReference type="InterPro" id="IPR027417">
    <property type="entry name" value="P-loop_NTPase"/>
</dbReference>
<protein>
    <submittedName>
        <fullName evidence="10">Uncharacterized protein</fullName>
    </submittedName>
</protein>
<feature type="domain" description="Disease resistance N-terminal" evidence="7">
    <location>
        <begin position="11"/>
        <end position="95"/>
    </location>
</feature>
<keyword evidence="5" id="KW-0067">ATP-binding</keyword>
<evidence type="ECO:0000313" key="10">
    <source>
        <dbReference type="EMBL" id="OAY39408.1"/>
    </source>
</evidence>
<dbReference type="PRINTS" id="PR00364">
    <property type="entry name" value="DISEASERSIST"/>
</dbReference>
<dbReference type="GO" id="GO:0051707">
    <property type="term" value="P:response to other organism"/>
    <property type="evidence" value="ECO:0007669"/>
    <property type="project" value="UniProtKB-ARBA"/>
</dbReference>
<feature type="domain" description="R13L1/DRL21-like LRR repeat region" evidence="9">
    <location>
        <begin position="679"/>
        <end position="797"/>
    </location>
</feature>
<dbReference type="InterPro" id="IPR042197">
    <property type="entry name" value="Apaf_helical"/>
</dbReference>
<dbReference type="InterPro" id="IPR056789">
    <property type="entry name" value="LRR_R13L1-DRL21"/>
</dbReference>
<feature type="domain" description="Disease resistance protein winged helix" evidence="8">
    <location>
        <begin position="429"/>
        <end position="496"/>
    </location>
</feature>
<evidence type="ECO:0000256" key="2">
    <source>
        <dbReference type="ARBA" id="ARBA00022737"/>
    </source>
</evidence>
<sequence length="1130" mass="128927">MAEQIPFSIAENLLTKLASIASEEINLVYGFKNDLRKLQTTLSTIKAILIDADEKQEESRAVKDWIRRLKEVVYDADDLLDDVATEGLRRKVEGQGRVVRKVCDFFSSSNQIAFRFKMSHRIKDVRERLDEVAKEMSDFGFIIRKEVGVDMRIKSSWRETDSFVLKSEIIGRDKDKEEIIKSLMCPVNQSNISVAAIVGFGGLGKTALAQLVFNDEKVVNYFDLKLWVCVSEESNVEMLVKLILKSATSKEVPNLSLEQLQIELRQCLEGKKYLLVLDDVWNINNRIWSQLRKYLMVGAIGSRILVTTRSTRVALAMGVDCPYALEGLTEDQSWDLFEMLAFREGTSRVNSNLIEIGKEIAKKCKGVPLAIRTIGAIMQLRSSESEWLSILENELWKVFESDSDIGPVLKLSYDDLPYHLKQCFAYCAMFPKDYEFDEEDLIQLWMAQGYVQSRSQSKDENLEEIGEGYFNELLFRSFFQKEKYCYKMHDLINDLAQSMAGESCFVLDDNTKYVPNRIQHVFSGNLSFEECFKQLKNRGLRTLYCHYYGDKLSLYLDSIFLNCRSIRALSLRCYINKLPDSIGKLKHLRYLGLVGNREISSLPNSICNLYNLQTLILQECWGFQKLPTDMRKLICLRQLIICECHSLEFMPLGLGRLTNLQTLSTFVVGSDEGRRCSSLNELNSLNQLRGTISIQGLENVKNAALESNQVNLKEKKHLQSLSLEWRDSDGGNSELLLDNLHPHPKLKHLDVHCYGGLRFSNWLSSITNLVNITLYECPKCEHLPPLDNLPHLESLDLTLFDSLEYISDEDNLFSALSASTTTFFPSLKFLNINVCRNLKGWWRTCMEAKMVPQFPCLSHLMISYCPNLTLMPTFPSLDMRLDLCDVSIRPLQRTLQMAAMASALPSASSSVTAPFSKLKSLSLHGIENLASLPGEWMQNLSFLEELFVGHGMEISDEDERGIFKWRCLVSLRRLTLSNLSNLVSLPRELQYVTTLQSLSIRRCSNLRALPDWIGNLTALENLNIDDCPELESLSRGIRQITTLQRLSIRGCPRLSESCGHDTAADWPNISHIPNVRIDERDIQKEGRYLLCFIYLCCCTTKTEAPGLLKQAGLQLRLAYEEASVCDFLNN</sequence>
<evidence type="ECO:0000256" key="4">
    <source>
        <dbReference type="ARBA" id="ARBA00022821"/>
    </source>
</evidence>
<dbReference type="SUPFAM" id="SSF52058">
    <property type="entry name" value="L domain-like"/>
    <property type="match status" value="2"/>
</dbReference>
<dbReference type="PANTHER" id="PTHR36766">
    <property type="entry name" value="PLANT BROAD-SPECTRUM MILDEW RESISTANCE PROTEIN RPW8"/>
    <property type="match status" value="1"/>
</dbReference>
<dbReference type="GO" id="GO:0005524">
    <property type="term" value="F:ATP binding"/>
    <property type="evidence" value="ECO:0007669"/>
    <property type="project" value="UniProtKB-KW"/>
</dbReference>
<dbReference type="InterPro" id="IPR058922">
    <property type="entry name" value="WHD_DRP"/>
</dbReference>
<dbReference type="Gene3D" id="1.10.8.430">
    <property type="entry name" value="Helical domain of apoptotic protease-activating factors"/>
    <property type="match status" value="1"/>
</dbReference>
<dbReference type="SUPFAM" id="SSF52540">
    <property type="entry name" value="P-loop containing nucleoside triphosphate hydrolases"/>
    <property type="match status" value="1"/>
</dbReference>
<evidence type="ECO:0000256" key="5">
    <source>
        <dbReference type="ARBA" id="ARBA00022840"/>
    </source>
</evidence>
<dbReference type="GO" id="GO:0043531">
    <property type="term" value="F:ADP binding"/>
    <property type="evidence" value="ECO:0007669"/>
    <property type="project" value="InterPro"/>
</dbReference>
<accession>A0A2C9V4Q3</accession>
<dbReference type="Pfam" id="PF00931">
    <property type="entry name" value="NB-ARC"/>
    <property type="match status" value="1"/>
</dbReference>
<dbReference type="Gene3D" id="1.10.10.10">
    <property type="entry name" value="Winged helix-like DNA-binding domain superfamily/Winged helix DNA-binding domain"/>
    <property type="match status" value="1"/>
</dbReference>
<keyword evidence="4" id="KW-0611">Plant defense</keyword>
<evidence type="ECO:0000259" key="7">
    <source>
        <dbReference type="Pfam" id="PF18052"/>
    </source>
</evidence>
<dbReference type="InterPro" id="IPR032675">
    <property type="entry name" value="LRR_dom_sf"/>
</dbReference>
<dbReference type="Gene3D" id="1.20.5.4130">
    <property type="match status" value="1"/>
</dbReference>
<evidence type="ECO:0000259" key="9">
    <source>
        <dbReference type="Pfam" id="PF25019"/>
    </source>
</evidence>
<keyword evidence="2" id="KW-0677">Repeat</keyword>
<dbReference type="Gene3D" id="3.40.50.300">
    <property type="entry name" value="P-loop containing nucleotide triphosphate hydrolases"/>
    <property type="match status" value="1"/>
</dbReference>
<organism evidence="10">
    <name type="scientific">Manihot esculenta</name>
    <name type="common">Cassava</name>
    <name type="synonym">Jatropha manihot</name>
    <dbReference type="NCBI Taxonomy" id="3983"/>
    <lineage>
        <taxon>Eukaryota</taxon>
        <taxon>Viridiplantae</taxon>
        <taxon>Streptophyta</taxon>
        <taxon>Embryophyta</taxon>
        <taxon>Tracheophyta</taxon>
        <taxon>Spermatophyta</taxon>
        <taxon>Magnoliopsida</taxon>
        <taxon>eudicotyledons</taxon>
        <taxon>Gunneridae</taxon>
        <taxon>Pentapetalae</taxon>
        <taxon>rosids</taxon>
        <taxon>fabids</taxon>
        <taxon>Malpighiales</taxon>
        <taxon>Euphorbiaceae</taxon>
        <taxon>Crotonoideae</taxon>
        <taxon>Manihoteae</taxon>
        <taxon>Manihot</taxon>
    </lineage>
</organism>
<name>A0A2C9V4Q3_MANES</name>
<evidence type="ECO:0000259" key="6">
    <source>
        <dbReference type="Pfam" id="PF00931"/>
    </source>
</evidence>
<dbReference type="FunFam" id="3.40.50.300:FF:001091">
    <property type="entry name" value="Probable disease resistance protein At1g61300"/>
    <property type="match status" value="1"/>
</dbReference>
<dbReference type="PANTHER" id="PTHR36766:SF40">
    <property type="entry name" value="DISEASE RESISTANCE PROTEIN RGA3"/>
    <property type="match status" value="1"/>
</dbReference>
<dbReference type="Pfam" id="PF18052">
    <property type="entry name" value="Rx_N"/>
    <property type="match status" value="1"/>
</dbReference>
<dbReference type="GO" id="GO:0006952">
    <property type="term" value="P:defense response"/>
    <property type="evidence" value="ECO:0007669"/>
    <property type="project" value="UniProtKB-KW"/>
</dbReference>
<dbReference type="AlphaFoldDB" id="A0A2C9V4Q3"/>
<dbReference type="InterPro" id="IPR036388">
    <property type="entry name" value="WH-like_DNA-bd_sf"/>
</dbReference>
<dbReference type="FunFam" id="1.10.10.10:FF:000322">
    <property type="entry name" value="Probable disease resistance protein At1g63360"/>
    <property type="match status" value="1"/>
</dbReference>
<dbReference type="InterPro" id="IPR041118">
    <property type="entry name" value="Rx_N"/>
</dbReference>
<keyword evidence="3" id="KW-0547">Nucleotide-binding</keyword>
<dbReference type="Gene3D" id="3.80.10.10">
    <property type="entry name" value="Ribonuclease Inhibitor"/>
    <property type="match status" value="3"/>
</dbReference>
<gene>
    <name evidence="10" type="ORF">MANES_10G092600</name>
</gene>
<evidence type="ECO:0000259" key="8">
    <source>
        <dbReference type="Pfam" id="PF23559"/>
    </source>
</evidence>
<dbReference type="InterPro" id="IPR002182">
    <property type="entry name" value="NB-ARC"/>
</dbReference>
<keyword evidence="1" id="KW-0433">Leucine-rich repeat</keyword>
<evidence type="ECO:0000256" key="3">
    <source>
        <dbReference type="ARBA" id="ARBA00022741"/>
    </source>
</evidence>
<reference evidence="10" key="1">
    <citation type="submission" date="2016-02" db="EMBL/GenBank/DDBJ databases">
        <title>WGS assembly of Manihot esculenta.</title>
        <authorList>
            <person name="Bredeson J.V."/>
            <person name="Prochnik S.E."/>
            <person name="Lyons J.B."/>
            <person name="Schmutz J."/>
            <person name="Grimwood J."/>
            <person name="Vrebalov J."/>
            <person name="Bart R.S."/>
            <person name="Amuge T."/>
            <person name="Ferguson M.E."/>
            <person name="Green R."/>
            <person name="Putnam N."/>
            <person name="Stites J."/>
            <person name="Rounsley S."/>
            <person name="Rokhsar D.S."/>
        </authorList>
    </citation>
    <scope>NUCLEOTIDE SEQUENCE [LARGE SCALE GENOMIC DNA]</scope>
    <source>
        <tissue evidence="10">Leaf</tissue>
    </source>
</reference>
<evidence type="ECO:0000256" key="1">
    <source>
        <dbReference type="ARBA" id="ARBA00022614"/>
    </source>
</evidence>
<proteinExistence type="predicted"/>